<feature type="region of interest" description="Disordered" evidence="1">
    <location>
        <begin position="142"/>
        <end position="181"/>
    </location>
</feature>
<evidence type="ECO:0000313" key="2">
    <source>
        <dbReference type="EMBL" id="EZA47819.1"/>
    </source>
</evidence>
<proteinExistence type="predicted"/>
<protein>
    <submittedName>
        <fullName evidence="2">Uncharacterized protein</fullName>
    </submittedName>
</protein>
<evidence type="ECO:0000313" key="3">
    <source>
        <dbReference type="Proteomes" id="UP000053097"/>
    </source>
</evidence>
<dbReference type="EMBL" id="KK107774">
    <property type="protein sequence ID" value="EZA47819.1"/>
    <property type="molecule type" value="Genomic_DNA"/>
</dbReference>
<name>A0A026VY75_OOCBI</name>
<dbReference type="AlphaFoldDB" id="A0A026VY75"/>
<feature type="compositionally biased region" description="Basic and acidic residues" evidence="1">
    <location>
        <begin position="37"/>
        <end position="50"/>
    </location>
</feature>
<feature type="region of interest" description="Disordered" evidence="1">
    <location>
        <begin position="1"/>
        <end position="50"/>
    </location>
</feature>
<gene>
    <name evidence="2" type="ORF">X777_15265</name>
</gene>
<reference evidence="2 3" key="1">
    <citation type="journal article" date="2014" name="Curr. Biol.">
        <title>The genome of the clonal raider ant Cerapachys biroi.</title>
        <authorList>
            <person name="Oxley P.R."/>
            <person name="Ji L."/>
            <person name="Fetter-Pruneda I."/>
            <person name="McKenzie S.K."/>
            <person name="Li C."/>
            <person name="Hu H."/>
            <person name="Zhang G."/>
            <person name="Kronauer D.J."/>
        </authorList>
    </citation>
    <scope>NUCLEOTIDE SEQUENCE [LARGE SCALE GENOMIC DNA]</scope>
</reference>
<keyword evidence="3" id="KW-1185">Reference proteome</keyword>
<organism evidence="2 3">
    <name type="scientific">Ooceraea biroi</name>
    <name type="common">Clonal raider ant</name>
    <name type="synonym">Cerapachys biroi</name>
    <dbReference type="NCBI Taxonomy" id="2015173"/>
    <lineage>
        <taxon>Eukaryota</taxon>
        <taxon>Metazoa</taxon>
        <taxon>Ecdysozoa</taxon>
        <taxon>Arthropoda</taxon>
        <taxon>Hexapoda</taxon>
        <taxon>Insecta</taxon>
        <taxon>Pterygota</taxon>
        <taxon>Neoptera</taxon>
        <taxon>Endopterygota</taxon>
        <taxon>Hymenoptera</taxon>
        <taxon>Apocrita</taxon>
        <taxon>Aculeata</taxon>
        <taxon>Formicoidea</taxon>
        <taxon>Formicidae</taxon>
        <taxon>Dorylinae</taxon>
        <taxon>Ooceraea</taxon>
    </lineage>
</organism>
<feature type="compositionally biased region" description="Basic and acidic residues" evidence="1">
    <location>
        <begin position="1"/>
        <end position="16"/>
    </location>
</feature>
<dbReference type="Proteomes" id="UP000053097">
    <property type="component" value="Unassembled WGS sequence"/>
</dbReference>
<sequence length="234" mass="26025">MSRRRAMEEEGRRRTDTSQQVGRVSPAPVRARGASAGKRESAGWKEQGERVETHILPTPATSTTSWLATLLPPRGRVICEKHVDPREEEGRPHSFISSYISCKRLSLLPRREKRTADAGESSRWVAYPRLYAGATTQPDCGPSGFRSEFSRRAPTAQRARPRCRAKDSTRRKLPKPVKSGSSLAVPIVQQARVLLGIRGLDLIVGVATRQDRAIGGLLREDRPRRAGEKPVFVD</sequence>
<evidence type="ECO:0000256" key="1">
    <source>
        <dbReference type="SAM" id="MobiDB-lite"/>
    </source>
</evidence>
<accession>A0A026VY75</accession>